<dbReference type="GO" id="GO:0009903">
    <property type="term" value="P:chloroplast avoidance movement"/>
    <property type="evidence" value="ECO:0007669"/>
    <property type="project" value="TreeGrafter"/>
</dbReference>
<dbReference type="AlphaFoldDB" id="A0AA38Z7S9"/>
<dbReference type="PANTHER" id="PTHR32054">
    <property type="entry name" value="HEAVY CHAIN, PUTATIVE, EXPRESSED-RELATED-RELATED"/>
    <property type="match status" value="1"/>
</dbReference>
<evidence type="ECO:0000256" key="2">
    <source>
        <dbReference type="ARBA" id="ARBA00023054"/>
    </source>
</evidence>
<accession>A0AA38Z7S9</accession>
<evidence type="ECO:0000313" key="5">
    <source>
        <dbReference type="EMBL" id="KAJ9683986.1"/>
    </source>
</evidence>
<name>A0AA38Z7S9_VITRO</name>
<dbReference type="Proteomes" id="UP001168098">
    <property type="component" value="Unassembled WGS sequence"/>
</dbReference>
<protein>
    <recommendedName>
        <fullName evidence="7">WEB family protein</fullName>
    </recommendedName>
</protein>
<keyword evidence="2 3" id="KW-0175">Coiled coil</keyword>
<feature type="region of interest" description="Disordered" evidence="4">
    <location>
        <begin position="473"/>
        <end position="505"/>
    </location>
</feature>
<dbReference type="Pfam" id="PF05701">
    <property type="entry name" value="WEMBL"/>
    <property type="match status" value="2"/>
</dbReference>
<sequence length="542" mass="60228">MDKLRDFTPRGGLDSGFGKCDSSMKVGHGGDETSVPETKKVECRAEIDTSPPFGSVEEAVTRFGGRGFWIPLHKLGDAYGVCNDHKQHGIEEVDINKVEQQAAELERDLMAKQQETLDVLKELEATKRFVEDLRLKLQILDLHEDDQKISASPPAAIKEMNKENSGSSAAASNLNHPGNSSPDLILMELKQAKLNLSKTTNDLAVIRDSVESLNRKMKQEKCSLEKNQEKMVMNSRMRPQAALSLEGKGGFENPTNISRELQQLNSEAEQFIKMAEAAKFEVLRAMSGIEQTKTTMKTAEMRWVAAKKMEEAARAAEAVALAEIRALSGGSEASSGVFMQKPDGITLSFRDYSSIVSNSQRADDMTPRKKAVDHPMILKKLEEATEEVAVSKNALEEALNRVETANRRKLAVEEALQRLKMDHHHNQRSRPVQNSQLFNGDTRPVLRPSISIGDALSRKLMIPEEFGVREGHKKVSLSQMLHKQSGALSPPPPPPPPATASEKEDEIDLKQYFAKSRKFGFIHLSLPMARQSKKKMQAANLR</sequence>
<feature type="compositionally biased region" description="Polar residues" evidence="4">
    <location>
        <begin position="429"/>
        <end position="439"/>
    </location>
</feature>
<keyword evidence="6" id="KW-1185">Reference proteome</keyword>
<feature type="compositionally biased region" description="Pro residues" evidence="4">
    <location>
        <begin position="489"/>
        <end position="498"/>
    </location>
</feature>
<evidence type="ECO:0000256" key="3">
    <source>
        <dbReference type="SAM" id="Coils"/>
    </source>
</evidence>
<dbReference type="GO" id="GO:0009904">
    <property type="term" value="P:chloroplast accumulation movement"/>
    <property type="evidence" value="ECO:0007669"/>
    <property type="project" value="TreeGrafter"/>
</dbReference>
<reference evidence="5 6" key="1">
    <citation type="journal article" date="2023" name="BMC Biotechnol.">
        <title>Vitis rotundifolia cv Carlos genome sequencing.</title>
        <authorList>
            <person name="Huff M."/>
            <person name="Hulse-Kemp A."/>
            <person name="Scheffler B."/>
            <person name="Youngblood R."/>
            <person name="Simpson S."/>
            <person name="Babiker E."/>
            <person name="Staton M."/>
        </authorList>
    </citation>
    <scope>NUCLEOTIDE SEQUENCE [LARGE SCALE GENOMIC DNA]</scope>
    <source>
        <tissue evidence="5">Leaf</tissue>
    </source>
</reference>
<evidence type="ECO:0000313" key="6">
    <source>
        <dbReference type="Proteomes" id="UP001168098"/>
    </source>
</evidence>
<evidence type="ECO:0008006" key="7">
    <source>
        <dbReference type="Google" id="ProtNLM"/>
    </source>
</evidence>
<dbReference type="PANTHER" id="PTHR32054:SF4">
    <property type="entry name" value="OS07G0677900 PROTEIN"/>
    <property type="match status" value="1"/>
</dbReference>
<feature type="coiled-coil region" evidence="3">
    <location>
        <begin position="378"/>
        <end position="422"/>
    </location>
</feature>
<comment type="caution">
    <text evidence="5">The sequence shown here is derived from an EMBL/GenBank/DDBJ whole genome shotgun (WGS) entry which is preliminary data.</text>
</comment>
<organism evidence="5 6">
    <name type="scientific">Vitis rotundifolia</name>
    <name type="common">Muscadine grape</name>
    <dbReference type="NCBI Taxonomy" id="103349"/>
    <lineage>
        <taxon>Eukaryota</taxon>
        <taxon>Viridiplantae</taxon>
        <taxon>Streptophyta</taxon>
        <taxon>Embryophyta</taxon>
        <taxon>Tracheophyta</taxon>
        <taxon>Spermatophyta</taxon>
        <taxon>Magnoliopsida</taxon>
        <taxon>eudicotyledons</taxon>
        <taxon>Gunneridae</taxon>
        <taxon>Pentapetalae</taxon>
        <taxon>rosids</taxon>
        <taxon>Vitales</taxon>
        <taxon>Vitaceae</taxon>
        <taxon>Viteae</taxon>
        <taxon>Vitis</taxon>
    </lineage>
</organism>
<feature type="coiled-coil region" evidence="3">
    <location>
        <begin position="88"/>
        <end position="115"/>
    </location>
</feature>
<proteinExistence type="inferred from homology"/>
<gene>
    <name evidence="5" type="ORF">PVL29_016467</name>
</gene>
<feature type="region of interest" description="Disordered" evidence="4">
    <location>
        <begin position="18"/>
        <end position="38"/>
    </location>
</feature>
<evidence type="ECO:0000256" key="1">
    <source>
        <dbReference type="ARBA" id="ARBA00005485"/>
    </source>
</evidence>
<feature type="region of interest" description="Disordered" evidence="4">
    <location>
        <begin position="422"/>
        <end position="444"/>
    </location>
</feature>
<dbReference type="EMBL" id="JARBHA010000013">
    <property type="protein sequence ID" value="KAJ9683986.1"/>
    <property type="molecule type" value="Genomic_DNA"/>
</dbReference>
<dbReference type="InterPro" id="IPR008545">
    <property type="entry name" value="Web"/>
</dbReference>
<comment type="similarity">
    <text evidence="1">Belongs to the WEB family.</text>
</comment>
<dbReference type="GO" id="GO:0005829">
    <property type="term" value="C:cytosol"/>
    <property type="evidence" value="ECO:0007669"/>
    <property type="project" value="TreeGrafter"/>
</dbReference>
<evidence type="ECO:0000256" key="4">
    <source>
        <dbReference type="SAM" id="MobiDB-lite"/>
    </source>
</evidence>